<dbReference type="OrthoDB" id="1907176at2759"/>
<comment type="caution">
    <text evidence="2">The sequence shown here is derived from an EMBL/GenBank/DDBJ whole genome shotgun (WGS) entry which is preliminary data.</text>
</comment>
<dbReference type="EMBL" id="JXTC01000004">
    <property type="protein sequence ID" value="POO02834.1"/>
    <property type="molecule type" value="Genomic_DNA"/>
</dbReference>
<feature type="region of interest" description="Disordered" evidence="1">
    <location>
        <begin position="85"/>
        <end position="108"/>
    </location>
</feature>
<accession>A0A2P5FYJ1</accession>
<proteinExistence type="predicted"/>
<reference evidence="3" key="1">
    <citation type="submission" date="2016-06" db="EMBL/GenBank/DDBJ databases">
        <title>Parallel loss of symbiosis genes in relatives of nitrogen-fixing non-legume Parasponia.</title>
        <authorList>
            <person name="Van Velzen R."/>
            <person name="Holmer R."/>
            <person name="Bu F."/>
            <person name="Rutten L."/>
            <person name="Van Zeijl A."/>
            <person name="Liu W."/>
            <person name="Santuari L."/>
            <person name="Cao Q."/>
            <person name="Sharma T."/>
            <person name="Shen D."/>
            <person name="Roswanjaya Y."/>
            <person name="Wardhani T."/>
            <person name="Kalhor M.S."/>
            <person name="Jansen J."/>
            <person name="Van den Hoogen J."/>
            <person name="Gungor B."/>
            <person name="Hartog M."/>
            <person name="Hontelez J."/>
            <person name="Verver J."/>
            <person name="Yang W.-C."/>
            <person name="Schijlen E."/>
            <person name="Repin R."/>
            <person name="Schilthuizen M."/>
            <person name="Schranz E."/>
            <person name="Heidstra R."/>
            <person name="Miyata K."/>
            <person name="Fedorova E."/>
            <person name="Kohlen W."/>
            <person name="Bisseling T."/>
            <person name="Smit S."/>
            <person name="Geurts R."/>
        </authorList>
    </citation>
    <scope>NUCLEOTIDE SEQUENCE [LARGE SCALE GENOMIC DNA]</scope>
    <source>
        <strain evidence="3">cv. RG33-2</strain>
    </source>
</reference>
<keyword evidence="2" id="KW-0804">Transcription</keyword>
<dbReference type="PANTHER" id="PTHR33924:SF1">
    <property type="entry name" value="DNA-DIRECTED RNA POLYMERASE SUBUNIT BETA"/>
    <property type="match status" value="1"/>
</dbReference>
<feature type="region of interest" description="Disordered" evidence="1">
    <location>
        <begin position="40"/>
        <end position="61"/>
    </location>
</feature>
<dbReference type="Proteomes" id="UP000237000">
    <property type="component" value="Unassembled WGS sequence"/>
</dbReference>
<dbReference type="STRING" id="63057.A0A2P5FYJ1"/>
<feature type="compositionally biased region" description="Low complexity" evidence="1">
    <location>
        <begin position="94"/>
        <end position="104"/>
    </location>
</feature>
<feature type="region of interest" description="Disordered" evidence="1">
    <location>
        <begin position="1"/>
        <end position="24"/>
    </location>
</feature>
<name>A0A2P5FYJ1_TREOI</name>
<keyword evidence="2" id="KW-0240">DNA-directed RNA polymerase</keyword>
<dbReference type="GO" id="GO:0000428">
    <property type="term" value="C:DNA-directed RNA polymerase complex"/>
    <property type="evidence" value="ECO:0007669"/>
    <property type="project" value="UniProtKB-KW"/>
</dbReference>
<dbReference type="InParanoid" id="A0A2P5FYJ1"/>
<protein>
    <submittedName>
        <fullName evidence="2">DNA-directed RNA polymerase subunit beta</fullName>
    </submittedName>
</protein>
<evidence type="ECO:0000313" key="2">
    <source>
        <dbReference type="EMBL" id="POO02834.1"/>
    </source>
</evidence>
<gene>
    <name evidence="2" type="ORF">TorRG33x02_018200</name>
</gene>
<evidence type="ECO:0000313" key="3">
    <source>
        <dbReference type="Proteomes" id="UP000237000"/>
    </source>
</evidence>
<evidence type="ECO:0000256" key="1">
    <source>
        <dbReference type="SAM" id="MobiDB-lite"/>
    </source>
</evidence>
<keyword evidence="3" id="KW-1185">Reference proteome</keyword>
<dbReference type="PANTHER" id="PTHR33924">
    <property type="entry name" value="CATION-TRANSPORTING ATPASE"/>
    <property type="match status" value="1"/>
</dbReference>
<dbReference type="FunCoup" id="A0A2P5FYJ1">
    <property type="interactions" value="1621"/>
</dbReference>
<sequence>MSDSSGFHKTRPALGDLTNRPAKRGFSMILGDSGLKSGDGYCKNVDGPNGDSKFAKQPRLGVENSLREKCSTDVGVDGNEKGLFLADDKQPCGSSSTSSDTDASQENTESFISSMLKQVKKSNVLDGGVRHSVVEVGDASRDSSMSSISMPTCSGLWSKDCSGAVEMNYRDDEERHASDDTKAQSNLVHGPLVTICKNTEEGLGVDKLASTGCGSSEWSRLSRQGSKSHELGRCSTLKGDGCGNLDVNEDFLKACSCSFCLKAAYIWSDLQYQDIKGRIAALKKSQKEANTLVHKSFTEKETDIHGQGNPIKSSRLESDLTGQWRSLFCHMEDILVHESNQLESMERENPLS</sequence>
<dbReference type="AlphaFoldDB" id="A0A2P5FYJ1"/>
<organism evidence="2 3">
    <name type="scientific">Trema orientale</name>
    <name type="common">Charcoal tree</name>
    <name type="synonym">Celtis orientalis</name>
    <dbReference type="NCBI Taxonomy" id="63057"/>
    <lineage>
        <taxon>Eukaryota</taxon>
        <taxon>Viridiplantae</taxon>
        <taxon>Streptophyta</taxon>
        <taxon>Embryophyta</taxon>
        <taxon>Tracheophyta</taxon>
        <taxon>Spermatophyta</taxon>
        <taxon>Magnoliopsida</taxon>
        <taxon>eudicotyledons</taxon>
        <taxon>Gunneridae</taxon>
        <taxon>Pentapetalae</taxon>
        <taxon>rosids</taxon>
        <taxon>fabids</taxon>
        <taxon>Rosales</taxon>
        <taxon>Cannabaceae</taxon>
        <taxon>Trema</taxon>
    </lineage>
</organism>